<dbReference type="OrthoDB" id="5380370at2759"/>
<dbReference type="RefSeq" id="XP_007827380.1">
    <property type="nucleotide sequence ID" value="XM_007829189.1"/>
</dbReference>
<dbReference type="AlphaFoldDB" id="W3XLD0"/>
<dbReference type="EMBL" id="KI912109">
    <property type="protein sequence ID" value="ETS86780.1"/>
    <property type="molecule type" value="Genomic_DNA"/>
</dbReference>
<dbReference type="KEGG" id="pfy:PFICI_00608"/>
<evidence type="ECO:0000313" key="2">
    <source>
        <dbReference type="EMBL" id="ETS86780.1"/>
    </source>
</evidence>
<evidence type="ECO:0000313" key="3">
    <source>
        <dbReference type="Proteomes" id="UP000030651"/>
    </source>
</evidence>
<organism evidence="2 3">
    <name type="scientific">Pestalotiopsis fici (strain W106-1 / CGMCC3.15140)</name>
    <dbReference type="NCBI Taxonomy" id="1229662"/>
    <lineage>
        <taxon>Eukaryota</taxon>
        <taxon>Fungi</taxon>
        <taxon>Dikarya</taxon>
        <taxon>Ascomycota</taxon>
        <taxon>Pezizomycotina</taxon>
        <taxon>Sordariomycetes</taxon>
        <taxon>Xylariomycetidae</taxon>
        <taxon>Amphisphaeriales</taxon>
        <taxon>Sporocadaceae</taxon>
        <taxon>Pestalotiopsis</taxon>
    </lineage>
</organism>
<dbReference type="InParanoid" id="W3XLD0"/>
<sequence length="142" mass="15564">MAPARARSRVASEGSVRWPNPTHLSSSKLAAEYHNTLREQSRLPGVDQRSLATDVSRDTEAASKLSIGTSTTTATAPTTRRWIPARPKTSDCNAKSSRKYSGKRDNNSSSSSNILGPPLQQLSREEIEEFETLPLAVRRKVS</sequence>
<dbReference type="GeneID" id="19265621"/>
<proteinExistence type="predicted"/>
<evidence type="ECO:0000256" key="1">
    <source>
        <dbReference type="SAM" id="MobiDB-lite"/>
    </source>
</evidence>
<dbReference type="HOGENOM" id="CLU_1816467_0_0_1"/>
<name>W3XLD0_PESFW</name>
<dbReference type="Proteomes" id="UP000030651">
    <property type="component" value="Unassembled WGS sequence"/>
</dbReference>
<reference evidence="3" key="1">
    <citation type="journal article" date="2015" name="BMC Genomics">
        <title>Genomic and transcriptomic analysis of the endophytic fungus Pestalotiopsis fici reveals its lifestyle and high potential for synthesis of natural products.</title>
        <authorList>
            <person name="Wang X."/>
            <person name="Zhang X."/>
            <person name="Liu L."/>
            <person name="Xiang M."/>
            <person name="Wang W."/>
            <person name="Sun X."/>
            <person name="Che Y."/>
            <person name="Guo L."/>
            <person name="Liu G."/>
            <person name="Guo L."/>
            <person name="Wang C."/>
            <person name="Yin W.B."/>
            <person name="Stadler M."/>
            <person name="Zhang X."/>
            <person name="Liu X."/>
        </authorList>
    </citation>
    <scope>NUCLEOTIDE SEQUENCE [LARGE SCALE GENOMIC DNA]</scope>
    <source>
        <strain evidence="3">W106-1 / CGMCC3.15140</strain>
    </source>
</reference>
<keyword evidence="3" id="KW-1185">Reference proteome</keyword>
<feature type="compositionally biased region" description="Low complexity" evidence="1">
    <location>
        <begin position="69"/>
        <end position="87"/>
    </location>
</feature>
<accession>W3XLD0</accession>
<feature type="region of interest" description="Disordered" evidence="1">
    <location>
        <begin position="1"/>
        <end position="121"/>
    </location>
</feature>
<gene>
    <name evidence="2" type="ORF">PFICI_00608</name>
</gene>
<protein>
    <submittedName>
        <fullName evidence="2">Uncharacterized protein</fullName>
    </submittedName>
</protein>